<dbReference type="AlphaFoldDB" id="A0A2N4UA04"/>
<evidence type="ECO:0000256" key="1">
    <source>
        <dbReference type="SAM" id="MobiDB-lite"/>
    </source>
</evidence>
<dbReference type="Proteomes" id="UP000234190">
    <property type="component" value="Unassembled WGS sequence"/>
</dbReference>
<feature type="compositionally biased region" description="Acidic residues" evidence="1">
    <location>
        <begin position="34"/>
        <end position="69"/>
    </location>
</feature>
<evidence type="ECO:0000313" key="2">
    <source>
        <dbReference type="EMBL" id="PLC51829.1"/>
    </source>
</evidence>
<keyword evidence="3" id="KW-1185">Reference proteome</keyword>
<reference evidence="2 3" key="1">
    <citation type="submission" date="2017-10" db="EMBL/GenBank/DDBJ databases">
        <title>Two draft genome sequences of Pusillimonas sp. strains isolated from a nitrate- and radionuclide-contaminated groundwater in Russia.</title>
        <authorList>
            <person name="Grouzdev D.S."/>
            <person name="Tourova T.P."/>
            <person name="Goeva M.A."/>
            <person name="Babich T.L."/>
            <person name="Sokolova D.S."/>
            <person name="Abdullin R."/>
            <person name="Poltaraus A.B."/>
            <person name="Toshchakov S.V."/>
            <person name="Nazina T.N."/>
        </authorList>
    </citation>
    <scope>NUCLEOTIDE SEQUENCE [LARGE SCALE GENOMIC DNA]</scope>
    <source>
        <strain evidence="2 3">JR1/69-3-13</strain>
    </source>
</reference>
<name>A0A2N4UA04_9BURK</name>
<dbReference type="RefSeq" id="WP_102072316.1">
    <property type="nucleotide sequence ID" value="NZ_PDNW01000001.1"/>
</dbReference>
<organism evidence="2 3">
    <name type="scientific">Pollutimonas subterranea</name>
    <dbReference type="NCBI Taxonomy" id="2045210"/>
    <lineage>
        <taxon>Bacteria</taxon>
        <taxon>Pseudomonadati</taxon>
        <taxon>Pseudomonadota</taxon>
        <taxon>Betaproteobacteria</taxon>
        <taxon>Burkholderiales</taxon>
        <taxon>Alcaligenaceae</taxon>
        <taxon>Pollutimonas</taxon>
    </lineage>
</organism>
<proteinExistence type="predicted"/>
<sequence>MTENIDQVATPDEGIVTDAIPTEENADLVQEPETALDDDASPEGDVEPGEEDDTVQDAVVEDSEVEADGDQPATP</sequence>
<accession>A0A2N4UA04</accession>
<gene>
    <name evidence="2" type="ORF">CR159_02070</name>
</gene>
<dbReference type="EMBL" id="PDNW01000001">
    <property type="protein sequence ID" value="PLC51829.1"/>
    <property type="molecule type" value="Genomic_DNA"/>
</dbReference>
<feature type="region of interest" description="Disordered" evidence="1">
    <location>
        <begin position="1"/>
        <end position="75"/>
    </location>
</feature>
<protein>
    <submittedName>
        <fullName evidence="2">Uncharacterized protein</fullName>
    </submittedName>
</protein>
<comment type="caution">
    <text evidence="2">The sequence shown here is derived from an EMBL/GenBank/DDBJ whole genome shotgun (WGS) entry which is preliminary data.</text>
</comment>
<evidence type="ECO:0000313" key="3">
    <source>
        <dbReference type="Proteomes" id="UP000234190"/>
    </source>
</evidence>